<protein>
    <submittedName>
        <fullName evidence="2">Uncharacterized protein</fullName>
    </submittedName>
</protein>
<sequence>MPQGAVWAFSELTELKASPDTKNPAGHSCARTGKLNRQTKHRTVLNPETETDTISELYSQAECSVVL</sequence>
<reference evidence="2" key="1">
    <citation type="submission" date="2014-11" db="EMBL/GenBank/DDBJ databases">
        <authorList>
            <person name="Amaro Gonzalez C."/>
        </authorList>
    </citation>
    <scope>NUCLEOTIDE SEQUENCE</scope>
</reference>
<reference evidence="2" key="2">
    <citation type="journal article" date="2015" name="Fish Shellfish Immunol.">
        <title>Early steps in the European eel (Anguilla anguilla)-Vibrio vulnificus interaction in the gills: Role of the RtxA13 toxin.</title>
        <authorList>
            <person name="Callol A."/>
            <person name="Pajuelo D."/>
            <person name="Ebbesson L."/>
            <person name="Teles M."/>
            <person name="MacKenzie S."/>
            <person name="Amaro C."/>
        </authorList>
    </citation>
    <scope>NUCLEOTIDE SEQUENCE</scope>
</reference>
<name>A0A0E9RWM3_ANGAN</name>
<dbReference type="EMBL" id="GBXM01075792">
    <property type="protein sequence ID" value="JAH32785.1"/>
    <property type="molecule type" value="Transcribed_RNA"/>
</dbReference>
<accession>A0A0E9RWM3</accession>
<evidence type="ECO:0000313" key="2">
    <source>
        <dbReference type="EMBL" id="JAH32785.1"/>
    </source>
</evidence>
<proteinExistence type="predicted"/>
<dbReference type="AlphaFoldDB" id="A0A0E9RWM3"/>
<organism evidence="2">
    <name type="scientific">Anguilla anguilla</name>
    <name type="common">European freshwater eel</name>
    <name type="synonym">Muraena anguilla</name>
    <dbReference type="NCBI Taxonomy" id="7936"/>
    <lineage>
        <taxon>Eukaryota</taxon>
        <taxon>Metazoa</taxon>
        <taxon>Chordata</taxon>
        <taxon>Craniata</taxon>
        <taxon>Vertebrata</taxon>
        <taxon>Euteleostomi</taxon>
        <taxon>Actinopterygii</taxon>
        <taxon>Neopterygii</taxon>
        <taxon>Teleostei</taxon>
        <taxon>Anguilliformes</taxon>
        <taxon>Anguillidae</taxon>
        <taxon>Anguilla</taxon>
    </lineage>
</organism>
<evidence type="ECO:0000256" key="1">
    <source>
        <dbReference type="SAM" id="MobiDB-lite"/>
    </source>
</evidence>
<feature type="region of interest" description="Disordered" evidence="1">
    <location>
        <begin position="17"/>
        <end position="36"/>
    </location>
</feature>